<protein>
    <recommendedName>
        <fullName evidence="3">Twitching motility protein PilT</fullName>
    </recommendedName>
</protein>
<reference evidence="2" key="1">
    <citation type="submission" date="2016-05" db="EMBL/GenBank/DDBJ databases">
        <authorList>
            <person name="Holder M.E."/>
            <person name="Ajami N.J."/>
            <person name="Petrosino J.F."/>
        </authorList>
    </citation>
    <scope>NUCLEOTIDE SEQUENCE [LARGE SCALE GENOMIC DNA]</scope>
    <source>
        <strain evidence="2">ATCC 700696</strain>
    </source>
</reference>
<dbReference type="AlphaFoldDB" id="A0A223ATC0"/>
<dbReference type="RefSeq" id="WP_094234456.1">
    <property type="nucleotide sequence ID" value="NZ_CP016199.1"/>
</dbReference>
<dbReference type="Proteomes" id="UP000214689">
    <property type="component" value="Chromosome"/>
</dbReference>
<dbReference type="OrthoDB" id="1953676at2"/>
<proteinExistence type="predicted"/>
<accession>A0A223ATC0</accession>
<evidence type="ECO:0000313" key="1">
    <source>
        <dbReference type="EMBL" id="ASS38216.1"/>
    </source>
</evidence>
<evidence type="ECO:0000313" key="2">
    <source>
        <dbReference type="Proteomes" id="UP000214689"/>
    </source>
</evidence>
<sequence>MVKLLVGHKGKGKTKKMIELANASVEETKGSTVFINKNSRLIYDLDYKIRVICMEDFVHITNEDEYIGFIFGIISSDNDIQTIFLDGIMRHADFSLDILPSFLSKVKDISKDYGIDFVISISAELEEMIGVNFDGVEVLN</sequence>
<name>A0A223ATC0_9FIRM</name>
<keyword evidence="2" id="KW-1185">Reference proteome</keyword>
<evidence type="ECO:0008006" key="3">
    <source>
        <dbReference type="Google" id="ProtNLM"/>
    </source>
</evidence>
<gene>
    <name evidence="1" type="ORF">AXF17_07240</name>
</gene>
<organism evidence="1 2">
    <name type="scientific">Mogibacterium pumilum</name>
    <dbReference type="NCBI Taxonomy" id="86332"/>
    <lineage>
        <taxon>Bacteria</taxon>
        <taxon>Bacillati</taxon>
        <taxon>Bacillota</taxon>
        <taxon>Clostridia</taxon>
        <taxon>Peptostreptococcales</taxon>
        <taxon>Anaerovoracaceae</taxon>
        <taxon>Mogibacterium</taxon>
    </lineage>
</organism>
<dbReference type="EMBL" id="CP016199">
    <property type="protein sequence ID" value="ASS38216.1"/>
    <property type="molecule type" value="Genomic_DNA"/>
</dbReference>